<evidence type="ECO:0000256" key="1">
    <source>
        <dbReference type="SAM" id="Phobius"/>
    </source>
</evidence>
<keyword evidence="1" id="KW-0472">Membrane</keyword>
<comment type="caution">
    <text evidence="2">The sequence shown here is derived from an EMBL/GenBank/DDBJ whole genome shotgun (WGS) entry which is preliminary data.</text>
</comment>
<dbReference type="Proteomes" id="UP000295718">
    <property type="component" value="Unassembled WGS sequence"/>
</dbReference>
<keyword evidence="1" id="KW-1133">Transmembrane helix</keyword>
<evidence type="ECO:0000313" key="2">
    <source>
        <dbReference type="EMBL" id="TCL55216.1"/>
    </source>
</evidence>
<dbReference type="EMBL" id="SLUO01000016">
    <property type="protein sequence ID" value="TCL55216.1"/>
    <property type="molecule type" value="Genomic_DNA"/>
</dbReference>
<dbReference type="SUPFAM" id="SSF52777">
    <property type="entry name" value="CoA-dependent acyltransferases"/>
    <property type="match status" value="1"/>
</dbReference>
<dbReference type="AlphaFoldDB" id="A0A4R1QNB7"/>
<sequence length="420" mass="48468">MKHCIYSERTDLLEPNIYIQFLVQITGNPDLDELVSAIKTVFSANEATMSRIVYDKNGDAYYERMPESGCKVSILKGDWKNIIRENEKVTFAIDQGELMRVFVNVAEEDIFLLIMAHHLAGDGKAVTYFIEDVMTALSGGQLGYKPMQLISNKSMPEKSELPLLLKLYVYILNKKWKYTGNTFHWDDYYKIHEVYWKERSSEIVFERFSPEEINRIHAYAKKIGVSVNSYIATAFLEADRNNETIGMAVNIRMDKNKSISNQATGISVDHLFSDKITFDENAQIVHKRVLYKLRKPVMKYFILRFIPLFTPSLIDSVLLYTYGLYENRTTQKLARLMGYAGGKTRELGITNLTKLDIPNTYGIYGLKNGLFIPPVVSYAKHIIGVSTMEDGMAVSYHFMNDQDREKELEFFRRAVRNLKM</sequence>
<keyword evidence="3" id="KW-1185">Reference proteome</keyword>
<dbReference type="Gene3D" id="3.30.559.10">
    <property type="entry name" value="Chloramphenicol acetyltransferase-like domain"/>
    <property type="match status" value="1"/>
</dbReference>
<gene>
    <name evidence="2" type="ORF">EDD76_11656</name>
</gene>
<dbReference type="STRING" id="1469948.GCA_000732725_03410"/>
<protein>
    <submittedName>
        <fullName evidence="2">Condensation domain-containing protein</fullName>
    </submittedName>
</protein>
<evidence type="ECO:0000313" key="3">
    <source>
        <dbReference type="Proteomes" id="UP000295718"/>
    </source>
</evidence>
<accession>A0A4R1QNB7</accession>
<dbReference type="InterPro" id="IPR023213">
    <property type="entry name" value="CAT-like_dom_sf"/>
</dbReference>
<reference evidence="2 3" key="1">
    <citation type="submission" date="2019-03" db="EMBL/GenBank/DDBJ databases">
        <title>Genomic Encyclopedia of Type Strains, Phase IV (KMG-IV): sequencing the most valuable type-strain genomes for metagenomic binning, comparative biology and taxonomic classification.</title>
        <authorList>
            <person name="Goeker M."/>
        </authorList>
    </citation>
    <scope>NUCLEOTIDE SEQUENCE [LARGE SCALE GENOMIC DNA]</scope>
    <source>
        <strain evidence="2 3">DSM 100556</strain>
    </source>
</reference>
<feature type="transmembrane region" description="Helical" evidence="1">
    <location>
        <begin position="301"/>
        <end position="325"/>
    </location>
</feature>
<dbReference type="RefSeq" id="WP_031392035.1">
    <property type="nucleotide sequence ID" value="NZ_JPNB01000002.1"/>
</dbReference>
<proteinExistence type="predicted"/>
<name>A0A4R1QNB7_9FIRM</name>
<keyword evidence="1" id="KW-0812">Transmembrane</keyword>
<organism evidence="2 3">
    <name type="scientific">Kineothrix alysoides</name>
    <dbReference type="NCBI Taxonomy" id="1469948"/>
    <lineage>
        <taxon>Bacteria</taxon>
        <taxon>Bacillati</taxon>
        <taxon>Bacillota</taxon>
        <taxon>Clostridia</taxon>
        <taxon>Lachnospirales</taxon>
        <taxon>Lachnospiraceae</taxon>
        <taxon>Kineothrix</taxon>
    </lineage>
</organism>
<dbReference type="OrthoDB" id="1839607at2"/>